<evidence type="ECO:0000313" key="4">
    <source>
        <dbReference type="EMBL" id="VDO82450.1"/>
    </source>
</evidence>
<name>A0A183HXE6_9BILA</name>
<evidence type="ECO:0000256" key="2">
    <source>
        <dbReference type="ARBA" id="ARBA00022989"/>
    </source>
</evidence>
<dbReference type="InterPro" id="IPR036640">
    <property type="entry name" value="ABC1_TM_sf"/>
</dbReference>
<dbReference type="Proteomes" id="UP000267606">
    <property type="component" value="Unassembled WGS sequence"/>
</dbReference>
<evidence type="ECO:0000313" key="6">
    <source>
        <dbReference type="WBParaSite" id="OFLC_0001215801-mRNA-1"/>
    </source>
</evidence>
<dbReference type="GO" id="GO:0016020">
    <property type="term" value="C:membrane"/>
    <property type="evidence" value="ECO:0007669"/>
    <property type="project" value="InterPro"/>
</dbReference>
<keyword evidence="5" id="KW-1185">Reference proteome</keyword>
<protein>
    <submittedName>
        <fullName evidence="6">ABC transmembrane type-1 domain-containing protein</fullName>
    </submittedName>
</protein>
<keyword evidence="1" id="KW-0812">Transmembrane</keyword>
<gene>
    <name evidence="4" type="ORF">OFLC_LOCUS12167</name>
</gene>
<keyword evidence="2" id="KW-1133">Transmembrane helix</keyword>
<dbReference type="STRING" id="387005.A0A183HXE6"/>
<proteinExistence type="predicted"/>
<keyword evidence="3" id="KW-0472">Membrane</keyword>
<accession>A0A183HXE6</accession>
<reference evidence="6" key="1">
    <citation type="submission" date="2016-06" db="UniProtKB">
        <authorList>
            <consortium name="WormBaseParasite"/>
        </authorList>
    </citation>
    <scope>IDENTIFICATION</scope>
</reference>
<sequence>MPTSAAASYYFGLLLVQNSWSQPYNVFQVIEALNVASFIMLTAASYLPEYLRARISASLMFHMKDQEPLIDNLSEAGIHQVKIFCYSYFSLPILENDELAVPEIGLLSKFSDLTASN</sequence>
<organism evidence="6">
    <name type="scientific">Onchocerca flexuosa</name>
    <dbReference type="NCBI Taxonomy" id="387005"/>
    <lineage>
        <taxon>Eukaryota</taxon>
        <taxon>Metazoa</taxon>
        <taxon>Ecdysozoa</taxon>
        <taxon>Nematoda</taxon>
        <taxon>Chromadorea</taxon>
        <taxon>Rhabditida</taxon>
        <taxon>Spirurina</taxon>
        <taxon>Spiruromorpha</taxon>
        <taxon>Filarioidea</taxon>
        <taxon>Onchocercidae</taxon>
        <taxon>Onchocerca</taxon>
    </lineage>
</organism>
<evidence type="ECO:0000256" key="1">
    <source>
        <dbReference type="ARBA" id="ARBA00022692"/>
    </source>
</evidence>
<evidence type="ECO:0000256" key="3">
    <source>
        <dbReference type="ARBA" id="ARBA00023136"/>
    </source>
</evidence>
<evidence type="ECO:0000313" key="5">
    <source>
        <dbReference type="Proteomes" id="UP000267606"/>
    </source>
</evidence>
<dbReference type="AlphaFoldDB" id="A0A183HXE6"/>
<dbReference type="EMBL" id="UZAJ01018532">
    <property type="protein sequence ID" value="VDO82450.1"/>
    <property type="molecule type" value="Genomic_DNA"/>
</dbReference>
<reference evidence="4 5" key="2">
    <citation type="submission" date="2018-11" db="EMBL/GenBank/DDBJ databases">
        <authorList>
            <consortium name="Pathogen Informatics"/>
        </authorList>
    </citation>
    <scope>NUCLEOTIDE SEQUENCE [LARGE SCALE GENOMIC DNA]</scope>
</reference>
<dbReference type="Gene3D" id="1.20.1560.10">
    <property type="entry name" value="ABC transporter type 1, transmembrane domain"/>
    <property type="match status" value="1"/>
</dbReference>
<dbReference type="WBParaSite" id="OFLC_0001215801-mRNA-1">
    <property type="protein sequence ID" value="OFLC_0001215801-mRNA-1"/>
    <property type="gene ID" value="OFLC_0001215801"/>
</dbReference>
<dbReference type="GO" id="GO:0005524">
    <property type="term" value="F:ATP binding"/>
    <property type="evidence" value="ECO:0007669"/>
    <property type="project" value="InterPro"/>
</dbReference>